<sequence length="463" mass="50999">MRKIPMACLCLRYGSGFLDYQKKLRKYKILWALGSMFGATQKVDMKMTKCNRFGHFFVAILNPSLIPNMMDVVIGDKYFELKFMVEQDTMANVPMQMETKEEERDDKSKKNHDKSQKDRDSKRPKNGENGTGKELMSEDSNAGMSFDIAMKTIGGSVDNDKIQALATKILDMVVNNLVFECTDKVLAEEEEEEGTVEEMVSDGEMEEVQAAECDLPDGVVLQEIAIVNEVTQPEASQPSQVLGMDAAWLAMSIDVAGPDLSSILVPSPGQRASSLGPTQVEGAALGLIGISALTTPTRARGHPRGSKGASRGRSVLVSPAAGATPRRHSKCQADSTDEHSIVRATRLVAKRNLESTEDMSSNSILSFSDKRISDNIQNIGVSMGNNVNESIALIRKIEMDRTVFTPDKRDAGNLCGDLTEEVMDDIMDGQASPHHIMFKRNNIKKSSLDKQTRRVASKKHKIF</sequence>
<dbReference type="PANTHER" id="PTHR33170">
    <property type="entry name" value="DUF4283 DOMAIN-CONTAINING PROTEIN-RELATED"/>
    <property type="match status" value="1"/>
</dbReference>
<feature type="region of interest" description="Disordered" evidence="1">
    <location>
        <begin position="296"/>
        <end position="338"/>
    </location>
</feature>
<reference evidence="2" key="2">
    <citation type="journal article" date="2015" name="Data Brief">
        <title>Shoot transcriptome of the giant reed, Arundo donax.</title>
        <authorList>
            <person name="Barrero R.A."/>
            <person name="Guerrero F.D."/>
            <person name="Moolhuijzen P."/>
            <person name="Goolsby J.A."/>
            <person name="Tidwell J."/>
            <person name="Bellgard S.E."/>
            <person name="Bellgard M.I."/>
        </authorList>
    </citation>
    <scope>NUCLEOTIDE SEQUENCE</scope>
    <source>
        <tissue evidence="2">Shoot tissue taken approximately 20 cm above the soil surface</tissue>
    </source>
</reference>
<proteinExistence type="predicted"/>
<dbReference type="EMBL" id="GBRH01170057">
    <property type="protein sequence ID" value="JAE27839.1"/>
    <property type="molecule type" value="Transcribed_RNA"/>
</dbReference>
<feature type="region of interest" description="Disordered" evidence="1">
    <location>
        <begin position="93"/>
        <end position="140"/>
    </location>
</feature>
<name>A0A0A9GWB5_ARUDO</name>
<evidence type="ECO:0000256" key="1">
    <source>
        <dbReference type="SAM" id="MobiDB-lite"/>
    </source>
</evidence>
<dbReference type="PANTHER" id="PTHR33170:SF40">
    <property type="entry name" value="OS04G0557100 PROTEIN"/>
    <property type="match status" value="1"/>
</dbReference>
<protein>
    <submittedName>
        <fullName evidence="2">Uncharacterized protein</fullName>
    </submittedName>
</protein>
<organism evidence="2">
    <name type="scientific">Arundo donax</name>
    <name type="common">Giant reed</name>
    <name type="synonym">Donax arundinaceus</name>
    <dbReference type="NCBI Taxonomy" id="35708"/>
    <lineage>
        <taxon>Eukaryota</taxon>
        <taxon>Viridiplantae</taxon>
        <taxon>Streptophyta</taxon>
        <taxon>Embryophyta</taxon>
        <taxon>Tracheophyta</taxon>
        <taxon>Spermatophyta</taxon>
        <taxon>Magnoliopsida</taxon>
        <taxon>Liliopsida</taxon>
        <taxon>Poales</taxon>
        <taxon>Poaceae</taxon>
        <taxon>PACMAD clade</taxon>
        <taxon>Arundinoideae</taxon>
        <taxon>Arundineae</taxon>
        <taxon>Arundo</taxon>
    </lineage>
</organism>
<evidence type="ECO:0000313" key="2">
    <source>
        <dbReference type="EMBL" id="JAE27839.1"/>
    </source>
</evidence>
<accession>A0A0A9GWB5</accession>
<feature type="compositionally biased region" description="Basic and acidic residues" evidence="1">
    <location>
        <begin position="98"/>
        <end position="126"/>
    </location>
</feature>
<dbReference type="AlphaFoldDB" id="A0A0A9GWB5"/>
<reference evidence="2" key="1">
    <citation type="submission" date="2014-09" db="EMBL/GenBank/DDBJ databases">
        <authorList>
            <person name="Magalhaes I.L.F."/>
            <person name="Oliveira U."/>
            <person name="Santos F.R."/>
            <person name="Vidigal T.H.D.A."/>
            <person name="Brescovit A.D."/>
            <person name="Santos A.J."/>
        </authorList>
    </citation>
    <scope>NUCLEOTIDE SEQUENCE</scope>
    <source>
        <tissue evidence="2">Shoot tissue taken approximately 20 cm above the soil surface</tissue>
    </source>
</reference>